<keyword evidence="19" id="KW-0732">Signal</keyword>
<feature type="region of interest" description="Disordered" evidence="17">
    <location>
        <begin position="358"/>
        <end position="377"/>
    </location>
</feature>
<dbReference type="NCBIfam" id="TIGR00425">
    <property type="entry name" value="CBF5"/>
    <property type="match status" value="1"/>
</dbReference>
<dbReference type="FunFam" id="3.30.2350.10:FF:000001">
    <property type="entry name" value="H/ACA ribonucleoprotein complex subunit CBF5"/>
    <property type="match status" value="1"/>
</dbReference>
<dbReference type="GO" id="GO:0031429">
    <property type="term" value="C:box H/ACA snoRNP complex"/>
    <property type="evidence" value="ECO:0007669"/>
    <property type="project" value="TreeGrafter"/>
</dbReference>
<comment type="caution">
    <text evidence="22">The sequence shown here is derived from an EMBL/GenBank/DDBJ whole genome shotgun (WGS) entry which is preliminary data.</text>
</comment>
<name>A0A8H3ZXA9_9PEZI</name>
<sequence>MRFATGAAALSLWLRHATALHVAKGSPCQTLCGNVLDATTKDDVVCKESDYSVSAAGSVYQQCVSCELTSDYSTASQTDVQWLLYNLRYAVSYCIFGYPENPNVGSSPCLTRTACEPFQDAIKYNDLASNGTEFDYCDNWDHNQLSGCTACLRAGDNHYLTNFMTILDAGCRQKPDPGQTVSVEGSPFSKTSVNATDPTPTNTYVPNYNSGPISLGGKVGIAIGGVVLILALTGFCIVWNGKRRRRAFLKKLEMKQKGPANGWPSPLSPLNVAGLNGTPLSQRPLRSWDDTPSTTRPHRYWDESPLSPQGEKNFPRYFSPYSSQYNSPVSGTEAPNMQWPAHEAQPQGQQQEIGIALGGTDDSQQDWDDSHKGKGRYESYELRESDKMAMEIVKASEEEEFAIKPQAAVPQLDTSSWPLLLKNYDKRKTNTWLTGPAVLVRTGHFTPIPAGCSPLKRDIKSYISSGVINLDKPSNPSSHEVVAWVKRMLRVEKTGHSGTLDPKVTGCLIVCVDRATRLVKSQQGAGKEYVAVIRLHDKLPGGQAQFARALETLTGALFQRPPLISAVKRQLRIRTIYETKLIEFDNDRHLGVFWVSCEAGTYIRTLCVHLGLLLGVGGHMQELRRVRSGAMDESKGMVTLHDVLDAQWMMDNTRDESYLRKVISPLETLLTGYKRIVVKDSAVNAVCYGAKLMLPGLLRYESAIEVHDEVVLMTTKGEAIAIGIAQMSTVEMSTCDHGVVAKVKRCIMERDLYPRRWGLGPLASEKKKMKADGKLDKFGRPNEATPAKWVSEYKDFSAPAGDAAAAASAAPATPQKVVETVSTSTVVTPANNEEDGKKRKKHEGETPDERAERKRRKAEKKAAKAAKKAAKSGEADDDDDSEQDKVIEPRLNRDFPDPALIQAGDGNWYSFATSNNGKQIQVAKAAEISGSWEWLDIEALPDGGWTTGKNNWAPDVRRLDNGSYIMYYSGEVVDGGGRHCIGVGISDAITGPYVPIKEPWVCPFDQGGAIDAAGFYDESTKKRYVVYKVDGNNVGNGGDCNNGVEPLVGTPIMLQEVEADGYSKVGDPVQILDRTAADGPLVEAPDLVRTDDGLYILFFSSFCFNSDNYNVNYATSRDIKGPYVRPSRMLLKTGDFNLTAPGGATSVAGGGQMLFHGDCAQGRCLYQTQRWKSCFSHPLHRRSFRSDSGKRTSTMAVRTTTLVLLTSLLPRYVAGLQVTPDSPCASFCLDSNDLDYSDPNSSNTRNRDITCDDSKYQTENAGRKFQQCVSCLQDSNYVKGGENDQAWFLYNMRYSFDYCVFGYPNATDTGGGPCMTSTACGALEAALTDGGLDPSSGQYSYCDADGGAILGSAYDKCLSCVRAGGEHYYLANYLVALGAGCQQRPDPGTLIGLNQTVFTKGVITVVDPKDAASADKKDGASIPMTTIIGIVVGAVVLLLLIAGCVFIQYRKRRARRGINPELSRRAKGHRPVSSLSFRCQTHLTPKTPNFFPVEEEEMQSEKARMQLQQQRQQQAYSPHTTPQDHWAPSTMFSYRSPSPTNLTDKKHKDALPLTTIKTSLPIMPLKSHSPRHNASPEDYTPTSTTSTAPLIPLRPYVPSEHGFTSPSTGYAATFAPQSQTTYSSPTSGNTASPLMSQGGWPAPQRHHQIPTIDSLPATEPARTIGIVVKDRARPMPKRVTSLGGSPVESQKIQTSFPPPPGGKKR</sequence>
<evidence type="ECO:0000256" key="1">
    <source>
        <dbReference type="ARBA" id="ARBA00001166"/>
    </source>
</evidence>
<feature type="domain" description="Dyskerin-like" evidence="21">
    <location>
        <begin position="413"/>
        <end position="482"/>
    </location>
</feature>
<dbReference type="CDD" id="cd02572">
    <property type="entry name" value="PseudoU_synth_hDyskerin"/>
    <property type="match status" value="1"/>
</dbReference>
<dbReference type="SMART" id="SM01136">
    <property type="entry name" value="DKCLD"/>
    <property type="match status" value="1"/>
</dbReference>
<protein>
    <recommendedName>
        <fullName evidence="6">H/ACA ribonucleoprotein complex subunit CBF5</fullName>
    </recommendedName>
    <alternativeName>
        <fullName evidence="12">Centromere-binding factor 5</fullName>
    </alternativeName>
    <alternativeName>
        <fullName evidence="11">H/ACA ribonucleoprotein complex subunit cbf5</fullName>
    </alternativeName>
    <alternativeName>
        <fullName evidence="14">H/ACA snoRNP protein CBF5</fullName>
    </alternativeName>
    <alternativeName>
        <fullName evidence="13">Small nucleolar RNP protein CBF5</fullName>
    </alternativeName>
</protein>
<keyword evidence="18" id="KW-1133">Transmembrane helix</keyword>
<dbReference type="InterPro" id="IPR004802">
    <property type="entry name" value="tRNA_PsdUridine_synth_B_fam"/>
</dbReference>
<evidence type="ECO:0000256" key="14">
    <source>
        <dbReference type="ARBA" id="ARBA00082909"/>
    </source>
</evidence>
<dbReference type="Pfam" id="PF04616">
    <property type="entry name" value="Glyco_hydro_43"/>
    <property type="match status" value="1"/>
</dbReference>
<dbReference type="InterPro" id="IPR002478">
    <property type="entry name" value="PUA"/>
</dbReference>
<dbReference type="Pfam" id="PF01472">
    <property type="entry name" value="PUA"/>
    <property type="match status" value="1"/>
</dbReference>
<dbReference type="EMBL" id="WOWK01000003">
    <property type="protein sequence ID" value="KAF0331406.1"/>
    <property type="molecule type" value="Genomic_DNA"/>
</dbReference>
<dbReference type="PANTHER" id="PTHR23127">
    <property type="entry name" value="CENTROMERE/MICROTUBULE BINDING PROTEIN CBF5"/>
    <property type="match status" value="1"/>
</dbReference>
<keyword evidence="8" id="KW-0413">Isomerase</keyword>
<evidence type="ECO:0000259" key="21">
    <source>
        <dbReference type="SMART" id="SM01136"/>
    </source>
</evidence>
<evidence type="ECO:0000256" key="13">
    <source>
        <dbReference type="ARBA" id="ARBA00081789"/>
    </source>
</evidence>
<dbReference type="GO" id="GO:0004553">
    <property type="term" value="F:hydrolase activity, hydrolyzing O-glycosyl compounds"/>
    <property type="evidence" value="ECO:0007669"/>
    <property type="project" value="InterPro"/>
</dbReference>
<dbReference type="InterPro" id="IPR012960">
    <property type="entry name" value="Dyskerin-like"/>
</dbReference>
<comment type="similarity">
    <text evidence="4">Belongs to the pseudouridine synthase TruB family.</text>
</comment>
<evidence type="ECO:0000256" key="11">
    <source>
        <dbReference type="ARBA" id="ARBA00072225"/>
    </source>
</evidence>
<feature type="compositionally biased region" description="Basic residues" evidence="17">
    <location>
        <begin position="853"/>
        <end position="870"/>
    </location>
</feature>
<dbReference type="NCBIfam" id="NF003280">
    <property type="entry name" value="PRK04270.1"/>
    <property type="match status" value="1"/>
</dbReference>
<dbReference type="InterPro" id="IPR023296">
    <property type="entry name" value="Glyco_hydro_beta-prop_sf"/>
</dbReference>
<dbReference type="InterPro" id="IPR032819">
    <property type="entry name" value="TruB_C"/>
</dbReference>
<dbReference type="InterPro" id="IPR002501">
    <property type="entry name" value="PsdUridine_synth_N"/>
</dbReference>
<evidence type="ECO:0000256" key="8">
    <source>
        <dbReference type="ARBA" id="ARBA00023235"/>
    </source>
</evidence>
<dbReference type="Pfam" id="PF01509">
    <property type="entry name" value="TruB_N"/>
    <property type="match status" value="1"/>
</dbReference>
<evidence type="ECO:0000256" key="3">
    <source>
        <dbReference type="ARBA" id="ARBA00001896"/>
    </source>
</evidence>
<organism evidence="22 23">
    <name type="scientific">Colletotrichum asianum</name>
    <dbReference type="NCBI Taxonomy" id="702518"/>
    <lineage>
        <taxon>Eukaryota</taxon>
        <taxon>Fungi</taxon>
        <taxon>Dikarya</taxon>
        <taxon>Ascomycota</taxon>
        <taxon>Pezizomycotina</taxon>
        <taxon>Sordariomycetes</taxon>
        <taxon>Hypocreomycetidae</taxon>
        <taxon>Glomerellales</taxon>
        <taxon>Glomerellaceae</taxon>
        <taxon>Colletotrichum</taxon>
        <taxon>Colletotrichum gloeosporioides species complex</taxon>
    </lineage>
</organism>
<dbReference type="GO" id="GO:0005975">
    <property type="term" value="P:carbohydrate metabolic process"/>
    <property type="evidence" value="ECO:0007669"/>
    <property type="project" value="InterPro"/>
</dbReference>
<dbReference type="Pfam" id="PF16198">
    <property type="entry name" value="TruB_C_2"/>
    <property type="match status" value="1"/>
</dbReference>
<feature type="compositionally biased region" description="Basic and acidic residues" evidence="17">
    <location>
        <begin position="834"/>
        <end position="852"/>
    </location>
</feature>
<reference evidence="22 23" key="1">
    <citation type="submission" date="2019-12" db="EMBL/GenBank/DDBJ databases">
        <title>A genome sequence resource for the geographically widespread anthracnose pathogen Colletotrichum asianum.</title>
        <authorList>
            <person name="Meng Y."/>
        </authorList>
    </citation>
    <scope>NUCLEOTIDE SEQUENCE [LARGE SCALE GENOMIC DNA]</scope>
    <source>
        <strain evidence="22 23">ICMP 18580</strain>
    </source>
</reference>
<evidence type="ECO:0000256" key="7">
    <source>
        <dbReference type="ARBA" id="ARBA00022801"/>
    </source>
</evidence>
<comment type="catalytic activity">
    <reaction evidence="3">
        <text>uridine in 5S rRNA = pseudouridine in 5S rRNA</text>
        <dbReference type="Rhea" id="RHEA:47036"/>
        <dbReference type="Rhea" id="RHEA-COMP:11730"/>
        <dbReference type="Rhea" id="RHEA-COMP:11731"/>
        <dbReference type="ChEBI" id="CHEBI:65314"/>
        <dbReference type="ChEBI" id="CHEBI:65315"/>
    </reaction>
</comment>
<evidence type="ECO:0000256" key="18">
    <source>
        <dbReference type="SAM" id="Phobius"/>
    </source>
</evidence>
<feature type="domain" description="PUA" evidence="20">
    <location>
        <begin position="674"/>
        <end position="748"/>
    </location>
</feature>
<evidence type="ECO:0000259" key="20">
    <source>
        <dbReference type="SMART" id="SM00359"/>
    </source>
</evidence>
<evidence type="ECO:0000256" key="9">
    <source>
        <dbReference type="ARBA" id="ARBA00023295"/>
    </source>
</evidence>
<evidence type="ECO:0000256" key="19">
    <source>
        <dbReference type="SAM" id="SignalP"/>
    </source>
</evidence>
<dbReference type="PANTHER" id="PTHR23127:SF0">
    <property type="entry name" value="H_ACA RIBONUCLEOPROTEIN COMPLEX SUBUNIT DKC1"/>
    <property type="match status" value="1"/>
</dbReference>
<accession>A0A8H3ZXA9</accession>
<evidence type="ECO:0000256" key="16">
    <source>
        <dbReference type="PIRSR" id="PIRSR606710-2"/>
    </source>
</evidence>
<feature type="region of interest" description="Disordered" evidence="17">
    <location>
        <begin position="178"/>
        <end position="198"/>
    </location>
</feature>
<feature type="active site" description="Proton acceptor" evidence="15">
    <location>
        <position position="897"/>
    </location>
</feature>
<comment type="similarity">
    <text evidence="5">Belongs to the glycosyl hydrolase 43 family.</text>
</comment>
<evidence type="ECO:0000313" key="23">
    <source>
        <dbReference type="Proteomes" id="UP000434172"/>
    </source>
</evidence>
<dbReference type="SUPFAM" id="SSF55120">
    <property type="entry name" value="Pseudouridine synthase"/>
    <property type="match status" value="1"/>
</dbReference>
<feature type="region of interest" description="Disordered" evidence="17">
    <location>
        <begin position="807"/>
        <end position="897"/>
    </location>
</feature>
<keyword evidence="18" id="KW-0472">Membrane</keyword>
<evidence type="ECO:0000256" key="5">
    <source>
        <dbReference type="ARBA" id="ARBA00009865"/>
    </source>
</evidence>
<dbReference type="GO" id="GO:0003723">
    <property type="term" value="F:RNA binding"/>
    <property type="evidence" value="ECO:0007669"/>
    <property type="project" value="InterPro"/>
</dbReference>
<feature type="compositionally biased region" description="Pro residues" evidence="17">
    <location>
        <begin position="1696"/>
        <end position="1705"/>
    </location>
</feature>
<keyword evidence="7" id="KW-0378">Hydrolase</keyword>
<dbReference type="GO" id="GO:0009982">
    <property type="term" value="F:pseudouridine synthase activity"/>
    <property type="evidence" value="ECO:0007669"/>
    <property type="project" value="InterPro"/>
</dbReference>
<feature type="region of interest" description="Disordered" evidence="17">
    <location>
        <begin position="1668"/>
        <end position="1705"/>
    </location>
</feature>
<evidence type="ECO:0000256" key="10">
    <source>
        <dbReference type="ARBA" id="ARBA00056777"/>
    </source>
</evidence>
<evidence type="ECO:0000256" key="17">
    <source>
        <dbReference type="SAM" id="MobiDB-lite"/>
    </source>
</evidence>
<feature type="signal peptide" evidence="19">
    <location>
        <begin position="1"/>
        <end position="19"/>
    </location>
</feature>
<dbReference type="Gene3D" id="2.30.130.10">
    <property type="entry name" value="PUA domain"/>
    <property type="match status" value="1"/>
</dbReference>
<feature type="compositionally biased region" description="Basic and acidic residues" evidence="17">
    <location>
        <begin position="368"/>
        <end position="377"/>
    </location>
</feature>
<dbReference type="GO" id="GO:0031118">
    <property type="term" value="P:rRNA pseudouridine synthesis"/>
    <property type="evidence" value="ECO:0007669"/>
    <property type="project" value="TreeGrafter"/>
</dbReference>
<dbReference type="CDD" id="cd21148">
    <property type="entry name" value="PUA_Cbf5"/>
    <property type="match status" value="1"/>
</dbReference>
<feature type="chain" id="PRO_5034151790" description="H/ACA ribonucleoprotein complex subunit CBF5" evidence="19">
    <location>
        <begin position="20"/>
        <end position="1705"/>
    </location>
</feature>
<feature type="compositionally biased region" description="Low complexity" evidence="17">
    <location>
        <begin position="807"/>
        <end position="828"/>
    </location>
</feature>
<feature type="transmembrane region" description="Helical" evidence="18">
    <location>
        <begin position="1427"/>
        <end position="1447"/>
    </location>
</feature>
<keyword evidence="18" id="KW-0812">Transmembrane</keyword>
<comment type="function">
    <text evidence="10">Catalytic subunit of H/ACA small nucleolar ribonucleoprotein (H/ACA snoRNP) complex, which catalyzes pseudouridylation of rRNA. This involves the isomerization of uridine such that the ribose is subsequently attached to C5, instead of the normal N1. Pseudouridine ('psi') residues may serve to stabilize the conformation of rRNAs and play a central role in ribosomal RNA processing. The H/ACA snoRNP complex also mediates pseudouridylation of other types of RNAs. Catalyzes pseudouridylation at position 93 in U2 snRNA. Also catalyzes pseudouridylation of mRNAs; H/ACA-type snoRNAs probably guide pseudouridylation of mRNAs.</text>
</comment>
<feature type="region of interest" description="Disordered" evidence="17">
    <location>
        <begin position="275"/>
        <end position="307"/>
    </location>
</feature>
<keyword evidence="23" id="KW-1185">Reference proteome</keyword>
<feature type="active site" description="Proton donor" evidence="15">
    <location>
        <position position="1083"/>
    </location>
</feature>
<dbReference type="InterPro" id="IPR006710">
    <property type="entry name" value="Glyco_hydro_43"/>
</dbReference>
<dbReference type="NCBIfam" id="TIGR00451">
    <property type="entry name" value="unchar_dom_2"/>
    <property type="match status" value="1"/>
</dbReference>
<feature type="compositionally biased region" description="Basic and acidic residues" evidence="17">
    <location>
        <begin position="883"/>
        <end position="896"/>
    </location>
</feature>
<dbReference type="SUPFAM" id="SSF88697">
    <property type="entry name" value="PUA domain-like"/>
    <property type="match status" value="1"/>
</dbReference>
<dbReference type="GO" id="GO:0000495">
    <property type="term" value="P:box H/ACA sno(s)RNA 3'-end processing"/>
    <property type="evidence" value="ECO:0007669"/>
    <property type="project" value="TreeGrafter"/>
</dbReference>
<dbReference type="InterPro" id="IPR004521">
    <property type="entry name" value="Uncharacterised_CHP00451"/>
</dbReference>
<dbReference type="InterPro" id="IPR015947">
    <property type="entry name" value="PUA-like_sf"/>
</dbReference>
<feature type="region of interest" description="Disordered" evidence="17">
    <location>
        <begin position="1563"/>
        <end position="1590"/>
    </location>
</feature>
<dbReference type="SMART" id="SM00359">
    <property type="entry name" value="PUA"/>
    <property type="match status" value="1"/>
</dbReference>
<feature type="site" description="Important for catalytic activity, responsible for pKa modulation of the active site Glu and correct orientation of both the proton donor and substrate" evidence="16">
    <location>
        <position position="1011"/>
    </location>
</feature>
<evidence type="ECO:0000256" key="2">
    <source>
        <dbReference type="ARBA" id="ARBA00001832"/>
    </source>
</evidence>
<dbReference type="CDD" id="cd08999">
    <property type="entry name" value="GH43_ABN-like"/>
    <property type="match status" value="1"/>
</dbReference>
<dbReference type="GO" id="GO:0031120">
    <property type="term" value="P:snRNA pseudouridine synthesis"/>
    <property type="evidence" value="ECO:0007669"/>
    <property type="project" value="TreeGrafter"/>
</dbReference>
<dbReference type="SUPFAM" id="SSF75005">
    <property type="entry name" value="Arabinanase/levansucrase/invertase"/>
    <property type="match status" value="1"/>
</dbReference>
<dbReference type="PROSITE" id="PS50890">
    <property type="entry name" value="PUA"/>
    <property type="match status" value="1"/>
</dbReference>
<evidence type="ECO:0000256" key="6">
    <source>
        <dbReference type="ARBA" id="ARBA00019272"/>
    </source>
</evidence>
<dbReference type="GO" id="GO:1990481">
    <property type="term" value="P:mRNA pseudouridine synthesis"/>
    <property type="evidence" value="ECO:0007669"/>
    <property type="project" value="TreeGrafter"/>
</dbReference>
<dbReference type="Proteomes" id="UP000434172">
    <property type="component" value="Unassembled WGS sequence"/>
</dbReference>
<dbReference type="InterPro" id="IPR020103">
    <property type="entry name" value="PsdUridine_synth_cat_dom_sf"/>
</dbReference>
<evidence type="ECO:0000256" key="15">
    <source>
        <dbReference type="PIRSR" id="PIRSR606710-1"/>
    </source>
</evidence>
<keyword evidence="9" id="KW-0326">Glycosidase</keyword>
<dbReference type="Gene3D" id="2.115.10.20">
    <property type="entry name" value="Glycosyl hydrolase domain, family 43"/>
    <property type="match status" value="1"/>
</dbReference>
<dbReference type="OrthoDB" id="10250002at2759"/>
<dbReference type="Pfam" id="PF08068">
    <property type="entry name" value="DKCLD"/>
    <property type="match status" value="1"/>
</dbReference>
<feature type="transmembrane region" description="Helical" evidence="18">
    <location>
        <begin position="219"/>
        <end position="241"/>
    </location>
</feature>
<evidence type="ECO:0000256" key="4">
    <source>
        <dbReference type="ARBA" id="ARBA00008999"/>
    </source>
</evidence>
<evidence type="ECO:0000313" key="22">
    <source>
        <dbReference type="EMBL" id="KAF0331406.1"/>
    </source>
</evidence>
<comment type="catalytic activity">
    <reaction evidence="2">
        <text>uridine in snRNA = pseudouridine in snRNA</text>
        <dbReference type="Rhea" id="RHEA:51124"/>
        <dbReference type="Rhea" id="RHEA-COMP:12891"/>
        <dbReference type="Rhea" id="RHEA-COMP:12892"/>
        <dbReference type="ChEBI" id="CHEBI:65314"/>
        <dbReference type="ChEBI" id="CHEBI:65315"/>
    </reaction>
</comment>
<dbReference type="Gene3D" id="3.30.2350.10">
    <property type="entry name" value="Pseudouridine synthase"/>
    <property type="match status" value="1"/>
</dbReference>
<gene>
    <name evidence="22" type="ORF">GQ607_001152</name>
</gene>
<evidence type="ECO:0000256" key="12">
    <source>
        <dbReference type="ARBA" id="ARBA00077661"/>
    </source>
</evidence>
<proteinExistence type="inferred from homology"/>
<comment type="catalytic activity">
    <reaction evidence="1">
        <text>a uridine in mRNA = a pseudouridine in mRNA</text>
        <dbReference type="Rhea" id="RHEA:56644"/>
        <dbReference type="Rhea" id="RHEA-COMP:14658"/>
        <dbReference type="Rhea" id="RHEA-COMP:14659"/>
        <dbReference type="ChEBI" id="CHEBI:65314"/>
        <dbReference type="ChEBI" id="CHEBI:65315"/>
    </reaction>
</comment>
<feature type="compositionally biased region" description="Polar residues" evidence="17">
    <location>
        <begin position="179"/>
        <end position="198"/>
    </location>
</feature>
<dbReference type="InterPro" id="IPR036974">
    <property type="entry name" value="PUA_sf"/>
</dbReference>